<organism evidence="1 2">
    <name type="scientific">Rhabditophanes sp. KR3021</name>
    <dbReference type="NCBI Taxonomy" id="114890"/>
    <lineage>
        <taxon>Eukaryota</taxon>
        <taxon>Metazoa</taxon>
        <taxon>Ecdysozoa</taxon>
        <taxon>Nematoda</taxon>
        <taxon>Chromadorea</taxon>
        <taxon>Rhabditida</taxon>
        <taxon>Tylenchina</taxon>
        <taxon>Panagrolaimomorpha</taxon>
        <taxon>Strongyloidoidea</taxon>
        <taxon>Alloionematidae</taxon>
        <taxon>Rhabditophanes</taxon>
    </lineage>
</organism>
<accession>A0AC35UI01</accession>
<reference evidence="2" key="1">
    <citation type="submission" date="2016-11" db="UniProtKB">
        <authorList>
            <consortium name="WormBaseParasite"/>
        </authorList>
    </citation>
    <scope>IDENTIFICATION</scope>
    <source>
        <strain evidence="2">KR3021</strain>
    </source>
</reference>
<protein>
    <submittedName>
        <fullName evidence="2">G_PROTEIN_RECEP_F1_2 domain-containing protein</fullName>
    </submittedName>
</protein>
<name>A0AC35UI01_9BILA</name>
<proteinExistence type="predicted"/>
<dbReference type="WBParaSite" id="RSKR_0001182350.1">
    <property type="protein sequence ID" value="RSKR_0001182350.1"/>
    <property type="gene ID" value="RSKR_0001182350"/>
</dbReference>
<evidence type="ECO:0000313" key="1">
    <source>
        <dbReference type="Proteomes" id="UP000095286"/>
    </source>
</evidence>
<sequence length="304" mass="34888">MNAIPNNSEFYHSYMYWVRYLHQYSNYGASIIGFTLNIFLFYFLINVRNKDFAVYRRILLHTTISDVFFCPTVTLKLIEVVIFCSGYTLSKKEYTIFTFTIVGWNFIGYGLWYWAYIATTQQDYVNSRNVLDSSFFYDVDGSEMAFLTFSPLTVSGALGLGHSLLTVTIVMGVVVYTFVQIQTALKQKEAQMSKKSRILQKQLSKAMIIHAMTPAFICFLPVAILILACFFRFRLGGAGILFFFTFEYVAAINSVICFVFVTPIRMELYKLFGIKRVSSMNATTVMMTVSSNVRQPSNINMIRT</sequence>
<dbReference type="Proteomes" id="UP000095286">
    <property type="component" value="Unplaced"/>
</dbReference>
<evidence type="ECO:0000313" key="2">
    <source>
        <dbReference type="WBParaSite" id="RSKR_0001182350.1"/>
    </source>
</evidence>